<sequence>MASGINRAPPRLNTQTNHTKLQEDAIPHQQPRTKKRKSRAKFPKQETIGRGPSGPLYSSAAPAPSLSQLPEYDVGGSIPLTLDYDIDDVPPIHIRLESDKLSRHARRKHAQAHRWSSTVLPSLIRPFMAFKRQGVVCVFMDYLQDITLAVCQCRPAATQLIQHGVFPCAPVWPSLAVSLDMLEFVAELFVHVAPNERAWAATLEKYLNVRGYQFAAKDSLRRRFANALSHYQMLVRLVDIEISKIVDLNRTSAECLPSHCTLDEVTPVNERVYRNAHNYIAPLVPRHEPSLYLQSRCPLCFGGNHTEQLGLLVSCIVCIDANFQLKRNRDLDRRMGHKGETGTRDPLVMSPRSIWLSDEHLAEWEAKINSMRPAKASRTASKRKVAEMTEDDAADEEDRVEPGMTLPASALDQCLESFTAADGNRVKASTQKFDSTGVMALLCQHDRAIFLANMVTAGEKQFYAYALIAALLRELPECWKVGLLYDVACALQRSLAKWQFMPGWLDRISFGVSIFHAYGHQWVCQLWYHPRKAELWGLSDGEGCERFWSELMRLIPCLSSFWDLQVEYLDEMKQRGAAKWIQERVARANERLFEAEQILGDRSIQYFLAQFKEQRDYQSKPMTRQSKLMGARAVEQILILSETADLLAARLDDLNVELLALAKEGLEVTASSELKTNIDETKEALHKARNNVARKVAALQAMDATSFTSLEEMRRSPWINAQLNLRVLRTQLVAKLRARKFELSSLDRAHANQKLDHNTRAHVDAAVKSRTPAIQSNLKRYNEKIRQLLSMRGKNGIPNDAYVPLEIEPDGLLKMDVDQPVWQDANIADFPNGNVPDWLADELVRTNIRMAQEIINCKQDLLRCRAEYSNLRAWFNAEFKATKKAFDVSADLDVKYFLLIKLHYLNDIGLQWKADTVALPGADGGPEWDVMPQLPLLQKARSRTKTEDLVESVIIDGELEEALSEVDAVVLNALDHVDSWLRILRDQLANASNVEMEHLRSFKLLNQEFATFGKYEYEVFLAERKQEEVQPKRNEPYTKDEPKGKRAEHPNKAYIEIPQRPVRQDQLSSTKPPTILKQESRTADPMPALPNEDIEMKDATTGEPETHKQLVPSMEKDLPLPKAKTKTRTMLDDIVVRGKDDHIKKRASPAYWFASELQERVNVDVLFNSLMDKEVTVQLGDVIRSSYELCKRLQIATKMQCVPVKPEAARSNNVEATISSIERIYGSLLLESPSPQYTTIQDLPKLDHPSMQTHSPEPLNLKPGRKPKRPLINRPPKKLLNWQINAVAFELDDDKSEDNYGSDSEVDTDDLADEYYRRQLEREHKWVFNLRETDYSFHPSFLAMVTAKIQGTIMGQPCTMLIDSSSELNMMVLSTQAKLELPMDPSGKDWILHGVSGHQVNLASLGCSHTLQELNTCMEKA</sequence>
<evidence type="ECO:0000313" key="5">
    <source>
        <dbReference type="EMBL" id="KAF9508999.1"/>
    </source>
</evidence>
<dbReference type="OrthoDB" id="10067492at2759"/>
<feature type="region of interest" description="Disordered" evidence="2">
    <location>
        <begin position="1"/>
        <end position="62"/>
    </location>
</feature>
<accession>A0A9P6ANA2</accession>
<dbReference type="Proteomes" id="UP000886523">
    <property type="component" value="Unassembled WGS sequence"/>
</dbReference>
<feature type="domain" description="DUF4100" evidence="3">
    <location>
        <begin position="1039"/>
        <end position="1200"/>
    </location>
</feature>
<feature type="region of interest" description="Disordered" evidence="2">
    <location>
        <begin position="375"/>
        <end position="400"/>
    </location>
</feature>
<dbReference type="Pfam" id="PF13352">
    <property type="entry name" value="DUF4100"/>
    <property type="match status" value="1"/>
</dbReference>
<protein>
    <submittedName>
        <fullName evidence="5">Uncharacterized protein</fullName>
    </submittedName>
</protein>
<evidence type="ECO:0000256" key="2">
    <source>
        <dbReference type="SAM" id="MobiDB-lite"/>
    </source>
</evidence>
<dbReference type="PANTHER" id="PTHR33096">
    <property type="entry name" value="CXC2 DOMAIN-CONTAINING PROTEIN"/>
    <property type="match status" value="1"/>
</dbReference>
<dbReference type="Pfam" id="PF18802">
    <property type="entry name" value="CxC1"/>
    <property type="match status" value="1"/>
</dbReference>
<dbReference type="InterPro" id="IPR025165">
    <property type="entry name" value="DUF4100"/>
</dbReference>
<feature type="compositionally biased region" description="Acidic residues" evidence="2">
    <location>
        <begin position="388"/>
        <end position="399"/>
    </location>
</feature>
<feature type="compositionally biased region" description="Basic residues" evidence="2">
    <location>
        <begin position="1263"/>
        <end position="1274"/>
    </location>
</feature>
<feature type="coiled-coil region" evidence="1">
    <location>
        <begin position="644"/>
        <end position="691"/>
    </location>
</feature>
<feature type="compositionally biased region" description="Basic residues" evidence="2">
    <location>
        <begin position="31"/>
        <end position="42"/>
    </location>
</feature>
<name>A0A9P6ANA2_9AGAM</name>
<feature type="region of interest" description="Disordered" evidence="2">
    <location>
        <begin position="1027"/>
        <end position="1049"/>
    </location>
</feature>
<organism evidence="5 6">
    <name type="scientific">Hydnum rufescens UP504</name>
    <dbReference type="NCBI Taxonomy" id="1448309"/>
    <lineage>
        <taxon>Eukaryota</taxon>
        <taxon>Fungi</taxon>
        <taxon>Dikarya</taxon>
        <taxon>Basidiomycota</taxon>
        <taxon>Agaricomycotina</taxon>
        <taxon>Agaricomycetes</taxon>
        <taxon>Cantharellales</taxon>
        <taxon>Hydnaceae</taxon>
        <taxon>Hydnum</taxon>
    </lineage>
</organism>
<evidence type="ECO:0000259" key="3">
    <source>
        <dbReference type="Pfam" id="PF13352"/>
    </source>
</evidence>
<feature type="domain" description="CxC1-like cysteine cluster associated with KDZ transposases" evidence="4">
    <location>
        <begin position="144"/>
        <end position="210"/>
    </location>
</feature>
<dbReference type="PANTHER" id="PTHR33096:SF1">
    <property type="entry name" value="CXC1-LIKE CYSTEINE CLUSTER ASSOCIATED WITH KDZ TRANSPOSASES DOMAIN-CONTAINING PROTEIN"/>
    <property type="match status" value="1"/>
</dbReference>
<feature type="compositionally biased region" description="Low complexity" evidence="2">
    <location>
        <begin position="53"/>
        <end position="62"/>
    </location>
</feature>
<proteinExistence type="predicted"/>
<feature type="region of interest" description="Disordered" evidence="2">
    <location>
        <begin position="1239"/>
        <end position="1274"/>
    </location>
</feature>
<evidence type="ECO:0000256" key="1">
    <source>
        <dbReference type="SAM" id="Coils"/>
    </source>
</evidence>
<dbReference type="InterPro" id="IPR040521">
    <property type="entry name" value="KDZ"/>
</dbReference>
<keyword evidence="6" id="KW-1185">Reference proteome</keyword>
<evidence type="ECO:0000259" key="4">
    <source>
        <dbReference type="Pfam" id="PF18802"/>
    </source>
</evidence>
<keyword evidence="1" id="KW-0175">Coiled coil</keyword>
<dbReference type="EMBL" id="MU129045">
    <property type="protein sequence ID" value="KAF9508999.1"/>
    <property type="molecule type" value="Genomic_DNA"/>
</dbReference>
<feature type="region of interest" description="Disordered" evidence="2">
    <location>
        <begin position="1061"/>
        <end position="1090"/>
    </location>
</feature>
<comment type="caution">
    <text evidence="5">The sequence shown here is derived from an EMBL/GenBank/DDBJ whole genome shotgun (WGS) entry which is preliminary data.</text>
</comment>
<reference evidence="5" key="1">
    <citation type="journal article" date="2020" name="Nat. Commun.">
        <title>Large-scale genome sequencing of mycorrhizal fungi provides insights into the early evolution of symbiotic traits.</title>
        <authorList>
            <person name="Miyauchi S."/>
            <person name="Kiss E."/>
            <person name="Kuo A."/>
            <person name="Drula E."/>
            <person name="Kohler A."/>
            <person name="Sanchez-Garcia M."/>
            <person name="Morin E."/>
            <person name="Andreopoulos B."/>
            <person name="Barry K.W."/>
            <person name="Bonito G."/>
            <person name="Buee M."/>
            <person name="Carver A."/>
            <person name="Chen C."/>
            <person name="Cichocki N."/>
            <person name="Clum A."/>
            <person name="Culley D."/>
            <person name="Crous P.W."/>
            <person name="Fauchery L."/>
            <person name="Girlanda M."/>
            <person name="Hayes R.D."/>
            <person name="Keri Z."/>
            <person name="LaButti K."/>
            <person name="Lipzen A."/>
            <person name="Lombard V."/>
            <person name="Magnuson J."/>
            <person name="Maillard F."/>
            <person name="Murat C."/>
            <person name="Nolan M."/>
            <person name="Ohm R.A."/>
            <person name="Pangilinan J."/>
            <person name="Pereira M.F."/>
            <person name="Perotto S."/>
            <person name="Peter M."/>
            <person name="Pfister S."/>
            <person name="Riley R."/>
            <person name="Sitrit Y."/>
            <person name="Stielow J.B."/>
            <person name="Szollosi G."/>
            <person name="Zifcakova L."/>
            <person name="Stursova M."/>
            <person name="Spatafora J.W."/>
            <person name="Tedersoo L."/>
            <person name="Vaario L.M."/>
            <person name="Yamada A."/>
            <person name="Yan M."/>
            <person name="Wang P."/>
            <person name="Xu J."/>
            <person name="Bruns T."/>
            <person name="Baldrian P."/>
            <person name="Vilgalys R."/>
            <person name="Dunand C."/>
            <person name="Henrissat B."/>
            <person name="Grigoriev I.V."/>
            <person name="Hibbett D."/>
            <person name="Nagy L.G."/>
            <person name="Martin F.M."/>
        </authorList>
    </citation>
    <scope>NUCLEOTIDE SEQUENCE</scope>
    <source>
        <strain evidence="5">UP504</strain>
    </source>
</reference>
<evidence type="ECO:0000313" key="6">
    <source>
        <dbReference type="Proteomes" id="UP000886523"/>
    </source>
</evidence>
<gene>
    <name evidence="5" type="ORF">BS47DRAFT_1365538</name>
</gene>
<dbReference type="Pfam" id="PF18758">
    <property type="entry name" value="KDZ"/>
    <property type="match status" value="1"/>
</dbReference>
<dbReference type="InterPro" id="IPR041320">
    <property type="entry name" value="CxC1"/>
</dbReference>